<dbReference type="InterPro" id="IPR011990">
    <property type="entry name" value="TPR-like_helical_dom_sf"/>
</dbReference>
<name>B9G8Q6_ORYSJ</name>
<dbReference type="AlphaFoldDB" id="B9G8Q6"/>
<protein>
    <recommendedName>
        <fullName evidence="3">Pentatricopeptide repeat-containing protein</fullName>
    </recommendedName>
</protein>
<evidence type="ECO:0000256" key="1">
    <source>
        <dbReference type="SAM" id="MobiDB-lite"/>
    </source>
</evidence>
<evidence type="ECO:0008006" key="3">
    <source>
        <dbReference type="Google" id="ProtNLM"/>
    </source>
</evidence>
<proteinExistence type="predicted"/>
<dbReference type="EMBL" id="CM000148">
    <property type="protein sequence ID" value="EEE52521.1"/>
    <property type="molecule type" value="Genomic_DNA"/>
</dbReference>
<dbReference type="Proteomes" id="UP000007752">
    <property type="component" value="Chromosome 11"/>
</dbReference>
<evidence type="ECO:0000313" key="2">
    <source>
        <dbReference type="EMBL" id="EEE52521.1"/>
    </source>
</evidence>
<reference evidence="2" key="1">
    <citation type="journal article" date="2005" name="PLoS Biol.">
        <title>The genomes of Oryza sativa: a history of duplications.</title>
        <authorList>
            <person name="Yu J."/>
            <person name="Wang J."/>
            <person name="Lin W."/>
            <person name="Li S."/>
            <person name="Li H."/>
            <person name="Zhou J."/>
            <person name="Ni P."/>
            <person name="Dong W."/>
            <person name="Hu S."/>
            <person name="Zeng C."/>
            <person name="Zhang J."/>
            <person name="Zhang Y."/>
            <person name="Li R."/>
            <person name="Xu Z."/>
            <person name="Li S."/>
            <person name="Li X."/>
            <person name="Zheng H."/>
            <person name="Cong L."/>
            <person name="Lin L."/>
            <person name="Yin J."/>
            <person name="Geng J."/>
            <person name="Li G."/>
            <person name="Shi J."/>
            <person name="Liu J."/>
            <person name="Lv H."/>
            <person name="Li J."/>
            <person name="Wang J."/>
            <person name="Deng Y."/>
            <person name="Ran L."/>
            <person name="Shi X."/>
            <person name="Wang X."/>
            <person name="Wu Q."/>
            <person name="Li C."/>
            <person name="Ren X."/>
            <person name="Wang J."/>
            <person name="Wang X."/>
            <person name="Li D."/>
            <person name="Liu D."/>
            <person name="Zhang X."/>
            <person name="Ji Z."/>
            <person name="Zhao W."/>
            <person name="Sun Y."/>
            <person name="Zhang Z."/>
            <person name="Bao J."/>
            <person name="Han Y."/>
            <person name="Dong L."/>
            <person name="Ji J."/>
            <person name="Chen P."/>
            <person name="Wu S."/>
            <person name="Liu J."/>
            <person name="Xiao Y."/>
            <person name="Bu D."/>
            <person name="Tan J."/>
            <person name="Yang L."/>
            <person name="Ye C."/>
            <person name="Zhang J."/>
            <person name="Xu J."/>
            <person name="Zhou Y."/>
            <person name="Yu Y."/>
            <person name="Zhang B."/>
            <person name="Zhuang S."/>
            <person name="Wei H."/>
            <person name="Liu B."/>
            <person name="Lei M."/>
            <person name="Yu H."/>
            <person name="Li Y."/>
            <person name="Xu H."/>
            <person name="Wei S."/>
            <person name="He X."/>
            <person name="Fang L."/>
            <person name="Zhang Z."/>
            <person name="Zhang Y."/>
            <person name="Huang X."/>
            <person name="Su Z."/>
            <person name="Tong W."/>
            <person name="Li J."/>
            <person name="Tong Z."/>
            <person name="Li S."/>
            <person name="Ye J."/>
            <person name="Wang L."/>
            <person name="Fang L."/>
            <person name="Lei T."/>
            <person name="Chen C."/>
            <person name="Chen H."/>
            <person name="Xu Z."/>
            <person name="Li H."/>
            <person name="Huang H."/>
            <person name="Zhang F."/>
            <person name="Xu H."/>
            <person name="Li N."/>
            <person name="Zhao C."/>
            <person name="Li S."/>
            <person name="Dong L."/>
            <person name="Huang Y."/>
            <person name="Li L."/>
            <person name="Xi Y."/>
            <person name="Qi Q."/>
            <person name="Li W."/>
            <person name="Zhang B."/>
            <person name="Hu W."/>
            <person name="Zhang Y."/>
            <person name="Tian X."/>
            <person name="Jiao Y."/>
            <person name="Liang X."/>
            <person name="Jin J."/>
            <person name="Gao L."/>
            <person name="Zheng W."/>
            <person name="Hao B."/>
            <person name="Liu S."/>
            <person name="Wang W."/>
            <person name="Yuan L."/>
            <person name="Cao M."/>
            <person name="McDermott J."/>
            <person name="Samudrala R."/>
            <person name="Wang J."/>
            <person name="Wong G.K."/>
            <person name="Yang H."/>
        </authorList>
    </citation>
    <scope>NUCLEOTIDE SEQUENCE [LARGE SCALE GENOMIC DNA]</scope>
</reference>
<gene>
    <name evidence="2" type="ORF">OsJ_34733</name>
</gene>
<dbReference type="Gene3D" id="1.25.40.10">
    <property type="entry name" value="Tetratricopeptide repeat domain"/>
    <property type="match status" value="1"/>
</dbReference>
<reference evidence="2" key="2">
    <citation type="submission" date="2008-12" db="EMBL/GenBank/DDBJ databases">
        <title>Improved gene annotation of the rice (Oryza sativa) genomes.</title>
        <authorList>
            <person name="Wang J."/>
            <person name="Li R."/>
            <person name="Fan W."/>
            <person name="Huang Q."/>
            <person name="Zhang J."/>
            <person name="Zhou Y."/>
            <person name="Hu Y."/>
            <person name="Zi S."/>
            <person name="Li J."/>
            <person name="Ni P."/>
            <person name="Zheng H."/>
            <person name="Zhang Y."/>
            <person name="Zhao M."/>
            <person name="Hao Q."/>
            <person name="McDermott J."/>
            <person name="Samudrala R."/>
            <person name="Kristiansen K."/>
            <person name="Wong G.K.-S."/>
        </authorList>
    </citation>
    <scope>NUCLEOTIDE SEQUENCE</scope>
</reference>
<organism evidence="2">
    <name type="scientific">Oryza sativa subsp. japonica</name>
    <name type="common">Rice</name>
    <dbReference type="NCBI Taxonomy" id="39947"/>
    <lineage>
        <taxon>Eukaryota</taxon>
        <taxon>Viridiplantae</taxon>
        <taxon>Streptophyta</taxon>
        <taxon>Embryophyta</taxon>
        <taxon>Tracheophyta</taxon>
        <taxon>Spermatophyta</taxon>
        <taxon>Magnoliopsida</taxon>
        <taxon>Liliopsida</taxon>
        <taxon>Poales</taxon>
        <taxon>Poaceae</taxon>
        <taxon>BOP clade</taxon>
        <taxon>Oryzoideae</taxon>
        <taxon>Oryzeae</taxon>
        <taxon>Oryzinae</taxon>
        <taxon>Oryza</taxon>
        <taxon>Oryza sativa</taxon>
    </lineage>
</organism>
<accession>B9G8Q6</accession>
<sequence length="119" mass="12913">MLSPAATAVAAVRATAGSPAAVRGMHARILKEGLAHHPPNPAALVSAYAKSRLLPDALHLFDETPRRDIYIYSSLLTAVSHSASPEPRAADPPLHALRRRPPPRPLRDQLRCQRLRQAP</sequence>
<feature type="region of interest" description="Disordered" evidence="1">
    <location>
        <begin position="81"/>
        <end position="119"/>
    </location>
</feature>